<dbReference type="Proteomes" id="UP000078390">
    <property type="component" value="Unassembled WGS sequence"/>
</dbReference>
<accession>A0A179D1N1</accession>
<dbReference type="EMBL" id="LWLG01000019">
    <property type="protein sequence ID" value="OAQ19960.1"/>
    <property type="molecule type" value="Genomic_DNA"/>
</dbReference>
<evidence type="ECO:0000313" key="2">
    <source>
        <dbReference type="Proteomes" id="UP000078390"/>
    </source>
</evidence>
<keyword evidence="2" id="KW-1185">Reference proteome</keyword>
<proteinExistence type="predicted"/>
<protein>
    <submittedName>
        <fullName evidence="1">Uncharacterized protein</fullName>
    </submittedName>
</protein>
<comment type="caution">
    <text evidence="1">The sequence shown here is derived from an EMBL/GenBank/DDBJ whole genome shotgun (WGS) entry which is preliminary data.</text>
</comment>
<organism evidence="1 2">
    <name type="scientific">Thermosulfurimonas dismutans</name>
    <dbReference type="NCBI Taxonomy" id="999894"/>
    <lineage>
        <taxon>Bacteria</taxon>
        <taxon>Pseudomonadati</taxon>
        <taxon>Thermodesulfobacteriota</taxon>
        <taxon>Thermodesulfobacteria</taxon>
        <taxon>Thermodesulfobacteriales</taxon>
        <taxon>Thermodesulfobacteriaceae</taxon>
        <taxon>Thermosulfurimonas</taxon>
    </lineage>
</organism>
<gene>
    <name evidence="1" type="ORF">TDIS_1959</name>
</gene>
<dbReference type="AlphaFoldDB" id="A0A179D1N1"/>
<name>A0A179D1N1_9BACT</name>
<sequence>MSFWRPIGYLLVARIYESIPQKSLKKQAGLDKEVKKVY</sequence>
<evidence type="ECO:0000313" key="1">
    <source>
        <dbReference type="EMBL" id="OAQ19960.1"/>
    </source>
</evidence>
<reference evidence="1 2" key="1">
    <citation type="submission" date="2016-04" db="EMBL/GenBank/DDBJ databases">
        <title>Genome analysis of Thermosulfurimonas dismutans, the first thermophilic sulfur-disproportionating bacterium of the phylum Thermodesulfobacteria.</title>
        <authorList>
            <person name="Mardanov A.V."/>
            <person name="Beletsky A.V."/>
            <person name="Kadnikov V.V."/>
            <person name="Slobodkin A.I."/>
            <person name="Ravin N.V."/>
        </authorList>
    </citation>
    <scope>NUCLEOTIDE SEQUENCE [LARGE SCALE GENOMIC DNA]</scope>
    <source>
        <strain evidence="1 2">S95</strain>
    </source>
</reference>